<feature type="domain" description="Histidine kinase/HSP90-like ATPase" evidence="2">
    <location>
        <begin position="13"/>
        <end position="133"/>
    </location>
</feature>
<dbReference type="PANTHER" id="PTHR35526">
    <property type="entry name" value="ANTI-SIGMA-F FACTOR RSBW-RELATED"/>
    <property type="match status" value="1"/>
</dbReference>
<keyword evidence="3" id="KW-0418">Kinase</keyword>
<evidence type="ECO:0000313" key="4">
    <source>
        <dbReference type="Proteomes" id="UP001549031"/>
    </source>
</evidence>
<keyword evidence="4" id="KW-1185">Reference proteome</keyword>
<name>A0ABV2H4K2_9HYPH</name>
<dbReference type="CDD" id="cd16936">
    <property type="entry name" value="HATPase_RsbW-like"/>
    <property type="match status" value="1"/>
</dbReference>
<gene>
    <name evidence="3" type="ORF">ABID21_001441</name>
</gene>
<dbReference type="Pfam" id="PF13581">
    <property type="entry name" value="HATPase_c_2"/>
    <property type="match status" value="1"/>
</dbReference>
<evidence type="ECO:0000313" key="3">
    <source>
        <dbReference type="EMBL" id="MET3585332.1"/>
    </source>
</evidence>
<dbReference type="EC" id="2.7.11.1" evidence="3"/>
<sequence>MTGQFRTIKVSNVLDQLADVQDALEAFVEELGLSDDLRHSLLLVVEELFVNTVHYGYDGAEPDTIAISVGLRKDGDLHLTIRDQARPFDVSQPPRVPTGEESLEEIQVGGLGLFLVHELARQILHQRHGNSNITEIILPRGGAAA</sequence>
<proteinExistence type="predicted"/>
<dbReference type="InterPro" id="IPR003594">
    <property type="entry name" value="HATPase_dom"/>
</dbReference>
<dbReference type="Gene3D" id="3.30.565.10">
    <property type="entry name" value="Histidine kinase-like ATPase, C-terminal domain"/>
    <property type="match status" value="1"/>
</dbReference>
<dbReference type="GO" id="GO:0004674">
    <property type="term" value="F:protein serine/threonine kinase activity"/>
    <property type="evidence" value="ECO:0007669"/>
    <property type="project" value="UniProtKB-EC"/>
</dbReference>
<dbReference type="InterPro" id="IPR050267">
    <property type="entry name" value="Anti-sigma-factor_SerPK"/>
</dbReference>
<reference evidence="3 4" key="1">
    <citation type="submission" date="2024-06" db="EMBL/GenBank/DDBJ databases">
        <title>Genomic Encyclopedia of Type Strains, Phase IV (KMG-IV): sequencing the most valuable type-strain genomes for metagenomic binning, comparative biology and taxonomic classification.</title>
        <authorList>
            <person name="Goeker M."/>
        </authorList>
    </citation>
    <scope>NUCLEOTIDE SEQUENCE [LARGE SCALE GENOMIC DNA]</scope>
    <source>
        <strain evidence="3 4">DSM 105042</strain>
    </source>
</reference>
<dbReference type="EMBL" id="JBEPLJ010000005">
    <property type="protein sequence ID" value="MET3585332.1"/>
    <property type="molecule type" value="Genomic_DNA"/>
</dbReference>
<comment type="caution">
    <text evidence="3">The sequence shown here is derived from an EMBL/GenBank/DDBJ whole genome shotgun (WGS) entry which is preliminary data.</text>
</comment>
<evidence type="ECO:0000256" key="1">
    <source>
        <dbReference type="ARBA" id="ARBA00022527"/>
    </source>
</evidence>
<organism evidence="3 4">
    <name type="scientific">Pseudorhizobium tarimense</name>
    <dbReference type="NCBI Taxonomy" id="1079109"/>
    <lineage>
        <taxon>Bacteria</taxon>
        <taxon>Pseudomonadati</taxon>
        <taxon>Pseudomonadota</taxon>
        <taxon>Alphaproteobacteria</taxon>
        <taxon>Hyphomicrobiales</taxon>
        <taxon>Rhizobiaceae</taxon>
        <taxon>Rhizobium/Agrobacterium group</taxon>
        <taxon>Pseudorhizobium</taxon>
    </lineage>
</organism>
<dbReference type="Proteomes" id="UP001549031">
    <property type="component" value="Unassembled WGS sequence"/>
</dbReference>
<accession>A0ABV2H4K2</accession>
<evidence type="ECO:0000259" key="2">
    <source>
        <dbReference type="Pfam" id="PF13581"/>
    </source>
</evidence>
<dbReference type="SUPFAM" id="SSF55874">
    <property type="entry name" value="ATPase domain of HSP90 chaperone/DNA topoisomerase II/histidine kinase"/>
    <property type="match status" value="1"/>
</dbReference>
<dbReference type="PANTHER" id="PTHR35526:SF6">
    <property type="entry name" value="SLR1861 PROTEIN"/>
    <property type="match status" value="1"/>
</dbReference>
<keyword evidence="1" id="KW-0723">Serine/threonine-protein kinase</keyword>
<dbReference type="RefSeq" id="WP_247243299.1">
    <property type="nucleotide sequence ID" value="NZ_JALJRA010000005.1"/>
</dbReference>
<keyword evidence="3" id="KW-0808">Transferase</keyword>
<protein>
    <submittedName>
        <fullName evidence="3">Serine/threonine-protein kinase RsbW</fullName>
        <ecNumber evidence="3">2.7.11.1</ecNumber>
    </submittedName>
</protein>
<dbReference type="InterPro" id="IPR036890">
    <property type="entry name" value="HATPase_C_sf"/>
</dbReference>